<keyword evidence="3" id="KW-1185">Reference proteome</keyword>
<organism evidence="2 3">
    <name type="scientific">Paenibacillus typhae</name>
    <dbReference type="NCBI Taxonomy" id="1174501"/>
    <lineage>
        <taxon>Bacteria</taxon>
        <taxon>Bacillati</taxon>
        <taxon>Bacillota</taxon>
        <taxon>Bacilli</taxon>
        <taxon>Bacillales</taxon>
        <taxon>Paenibacillaceae</taxon>
        <taxon>Paenibacillus</taxon>
    </lineage>
</organism>
<evidence type="ECO:0000256" key="1">
    <source>
        <dbReference type="SAM" id="SignalP"/>
    </source>
</evidence>
<dbReference type="Proteomes" id="UP000199050">
    <property type="component" value="Unassembled WGS sequence"/>
</dbReference>
<feature type="chain" id="PRO_5011455629" evidence="1">
    <location>
        <begin position="33"/>
        <end position="859"/>
    </location>
</feature>
<sequence>MRQFRKRSVALLLGTLTVAQLAGSLAVPAVQAAGTQPSAAASAAVKISPVTMSAGVTAALEDVNIWTQSGGNILTYTLKITNNTSSTVNLQRYFSRVVTPGGSIIPGNPVTADATKKKIAAKNSMSITYYVNIGQTKSLSGVKIAMYVWDTKSKGYLKHTGSFAIPAAYSTTAGLGKSINSRMNDIPVSASADSLQLYKYGGKVYAKVGISITNKGSKVLGDTGYSAYLVTASGTSFELALSSSQTGYKIQPQEKRTIFYLTEIPAYLNTANMKLQFTQKDETLKLELAKASFKLPAATTPDLVVASGAVKKMVVNSNTVDTKLTGAAVYAEDDKAIWSFQLQLKNTGNKAVTLPAYELSVKSAKGTAFPVNAKGLSGLTLKPLETKVVPLNAEIPLQVEQSSLQLQMIEAVTTSAGTDAGGPGAGEAAGDTSAKLVFPVAYFTIPYTLRADVRSGQEYGTTNQYGTFSYSLQSLQRYPWRDDDIVLAKVRITNNQSVNLTIPELKGALKLDTDNLAATTDLLMDKDAAVLAPGQYTDISLLTKIPYTDEFNNVRVNLSVKSETESIPFLDFSTTSFISSVNQLKRGDSYVITGKGKNAAVQENKTTVYEGSNFNILYTEVLMSSAEKRQSKMARLQAYFKTADGQFYEAKVNQSDNLATPGGKQLITLWAKLPKTVATTEVAAYLGAGVTGSKLSESGEQPTGFINVASLPLTPKAVVPAANLQNIVLYPYTLNVLTSDGRHVEASDTVNLNITYNLTRDNSYDAGESEHKLVLRITDPFGQIQDKVLAVGTELIEGNNHTYSVSFTRNQYKQLTGGSYKLTVYDEFQGERQELGSQLFTMRFEPLPKPSDEEKETEK</sequence>
<dbReference type="STRING" id="1174501.SAMN05216192_119100"/>
<feature type="signal peptide" evidence="1">
    <location>
        <begin position="1"/>
        <end position="32"/>
    </location>
</feature>
<protein>
    <submittedName>
        <fullName evidence="2">Uncharacterized protein</fullName>
    </submittedName>
</protein>
<proteinExistence type="predicted"/>
<keyword evidence="1" id="KW-0732">Signal</keyword>
<dbReference type="OrthoDB" id="2675985at2"/>
<name>A0A1G8UU81_9BACL</name>
<dbReference type="RefSeq" id="WP_090715823.1">
    <property type="nucleotide sequence ID" value="NZ_CBCSKY010000019.1"/>
</dbReference>
<evidence type="ECO:0000313" key="2">
    <source>
        <dbReference type="EMBL" id="SDJ57279.1"/>
    </source>
</evidence>
<dbReference type="EMBL" id="FNDX01000019">
    <property type="protein sequence ID" value="SDJ57279.1"/>
    <property type="molecule type" value="Genomic_DNA"/>
</dbReference>
<accession>A0A1G8UU81</accession>
<evidence type="ECO:0000313" key="3">
    <source>
        <dbReference type="Proteomes" id="UP000199050"/>
    </source>
</evidence>
<reference evidence="3" key="1">
    <citation type="submission" date="2016-10" db="EMBL/GenBank/DDBJ databases">
        <authorList>
            <person name="Varghese N."/>
            <person name="Submissions S."/>
        </authorList>
    </citation>
    <scope>NUCLEOTIDE SEQUENCE [LARGE SCALE GENOMIC DNA]</scope>
    <source>
        <strain evidence="3">CGMCC 1.11012</strain>
    </source>
</reference>
<dbReference type="AlphaFoldDB" id="A0A1G8UU81"/>
<gene>
    <name evidence="2" type="ORF">SAMN05216192_119100</name>
</gene>